<dbReference type="GO" id="GO:0046872">
    <property type="term" value="F:metal ion binding"/>
    <property type="evidence" value="ECO:0007669"/>
    <property type="project" value="UniProtKB-KW"/>
</dbReference>
<sequence>MIFDLLFRLLAFAVAITVHEFAHAWTADRLGDPTARLSGRLSLNPLKHYDPVGSTLLLVTALLPGLVAFGWAKPVPFDPYNLKNPKKDAALVSLAGPLANLLVCLFLTLVIRFMGGYFLLAPIILLNLSLAIFNLVPVYPLDGEKIVTGLLPQKDAYEFETIMRRYGSLLLLGLIIPLINGQSLISLTIFPIINFLFTFLTGFV</sequence>
<evidence type="ECO:0000256" key="1">
    <source>
        <dbReference type="ARBA" id="ARBA00001947"/>
    </source>
</evidence>
<keyword evidence="4" id="KW-1003">Cell membrane</keyword>
<evidence type="ECO:0000256" key="8">
    <source>
        <dbReference type="ARBA" id="ARBA00022801"/>
    </source>
</evidence>
<keyword evidence="7" id="KW-0479">Metal-binding</keyword>
<evidence type="ECO:0000259" key="14">
    <source>
        <dbReference type="Pfam" id="PF02163"/>
    </source>
</evidence>
<dbReference type="InterPro" id="IPR052348">
    <property type="entry name" value="Metallopeptidase_M50B"/>
</dbReference>
<dbReference type="Pfam" id="PF02163">
    <property type="entry name" value="Peptidase_M50"/>
    <property type="match status" value="2"/>
</dbReference>
<keyword evidence="11" id="KW-0482">Metalloprotease</keyword>
<evidence type="ECO:0000256" key="12">
    <source>
        <dbReference type="ARBA" id="ARBA00023136"/>
    </source>
</evidence>
<evidence type="ECO:0000313" key="16">
    <source>
        <dbReference type="Proteomes" id="UP000176682"/>
    </source>
</evidence>
<dbReference type="CDD" id="cd06158">
    <property type="entry name" value="S2P-M50_like_1"/>
    <property type="match status" value="1"/>
</dbReference>
<keyword evidence="5" id="KW-0645">Protease</keyword>
<dbReference type="GO" id="GO:0008237">
    <property type="term" value="F:metallopeptidase activity"/>
    <property type="evidence" value="ECO:0007669"/>
    <property type="project" value="UniProtKB-KW"/>
</dbReference>
<comment type="similarity">
    <text evidence="3">Belongs to the peptidase M50B family.</text>
</comment>
<comment type="cofactor">
    <cofactor evidence="1">
        <name>Zn(2+)</name>
        <dbReference type="ChEBI" id="CHEBI:29105"/>
    </cofactor>
</comment>
<evidence type="ECO:0000313" key="15">
    <source>
        <dbReference type="EMBL" id="OGD78890.1"/>
    </source>
</evidence>
<keyword evidence="10 13" id="KW-1133">Transmembrane helix</keyword>
<evidence type="ECO:0000256" key="2">
    <source>
        <dbReference type="ARBA" id="ARBA00004651"/>
    </source>
</evidence>
<dbReference type="PANTHER" id="PTHR35864:SF1">
    <property type="entry name" value="ZINC METALLOPROTEASE YWHC-RELATED"/>
    <property type="match status" value="1"/>
</dbReference>
<evidence type="ECO:0000256" key="6">
    <source>
        <dbReference type="ARBA" id="ARBA00022692"/>
    </source>
</evidence>
<comment type="subcellular location">
    <subcellularLocation>
        <location evidence="2">Cell membrane</location>
        <topology evidence="2">Multi-pass membrane protein</topology>
    </subcellularLocation>
</comment>
<feature type="transmembrane region" description="Helical" evidence="13">
    <location>
        <begin position="117"/>
        <end position="141"/>
    </location>
</feature>
<feature type="domain" description="Peptidase M50" evidence="14">
    <location>
        <begin position="119"/>
        <end position="173"/>
    </location>
</feature>
<dbReference type="AlphaFoldDB" id="A0A1F5FH22"/>
<name>A0A1F5FH22_9BACT</name>
<evidence type="ECO:0000256" key="9">
    <source>
        <dbReference type="ARBA" id="ARBA00022833"/>
    </source>
</evidence>
<evidence type="ECO:0000256" key="13">
    <source>
        <dbReference type="SAM" id="Phobius"/>
    </source>
</evidence>
<keyword evidence="6 13" id="KW-0812">Transmembrane</keyword>
<keyword evidence="12 13" id="KW-0472">Membrane</keyword>
<evidence type="ECO:0000256" key="5">
    <source>
        <dbReference type="ARBA" id="ARBA00022670"/>
    </source>
</evidence>
<evidence type="ECO:0000256" key="4">
    <source>
        <dbReference type="ARBA" id="ARBA00022475"/>
    </source>
</evidence>
<dbReference type="GO" id="GO:0005886">
    <property type="term" value="C:plasma membrane"/>
    <property type="evidence" value="ECO:0007669"/>
    <property type="project" value="UniProtKB-SubCell"/>
</dbReference>
<reference evidence="15 16" key="1">
    <citation type="journal article" date="2016" name="Nat. Commun.">
        <title>Thousands of microbial genomes shed light on interconnected biogeochemical processes in an aquifer system.</title>
        <authorList>
            <person name="Anantharaman K."/>
            <person name="Brown C.T."/>
            <person name="Hug L.A."/>
            <person name="Sharon I."/>
            <person name="Castelle C.J."/>
            <person name="Probst A.J."/>
            <person name="Thomas B.C."/>
            <person name="Singh A."/>
            <person name="Wilkins M.J."/>
            <person name="Karaoz U."/>
            <person name="Brodie E.L."/>
            <person name="Williams K.H."/>
            <person name="Hubbard S.S."/>
            <person name="Banfield J.F."/>
        </authorList>
    </citation>
    <scope>NUCLEOTIDE SEQUENCE [LARGE SCALE GENOMIC DNA]</scope>
</reference>
<proteinExistence type="inferred from homology"/>
<evidence type="ECO:0000256" key="3">
    <source>
        <dbReference type="ARBA" id="ARBA00007931"/>
    </source>
</evidence>
<dbReference type="PANTHER" id="PTHR35864">
    <property type="entry name" value="ZINC METALLOPROTEASE MJ0611-RELATED"/>
    <property type="match status" value="1"/>
</dbReference>
<feature type="transmembrane region" description="Helical" evidence="13">
    <location>
        <begin position="48"/>
        <end position="69"/>
    </location>
</feature>
<dbReference type="Proteomes" id="UP000176682">
    <property type="component" value="Unassembled WGS sequence"/>
</dbReference>
<evidence type="ECO:0000256" key="11">
    <source>
        <dbReference type="ARBA" id="ARBA00023049"/>
    </source>
</evidence>
<evidence type="ECO:0000256" key="10">
    <source>
        <dbReference type="ARBA" id="ARBA00022989"/>
    </source>
</evidence>
<comment type="caution">
    <text evidence="15">The sequence shown here is derived from an EMBL/GenBank/DDBJ whole genome shotgun (WGS) entry which is preliminary data.</text>
</comment>
<keyword evidence="8" id="KW-0378">Hydrolase</keyword>
<dbReference type="InterPro" id="IPR008915">
    <property type="entry name" value="Peptidase_M50"/>
</dbReference>
<dbReference type="GO" id="GO:0006508">
    <property type="term" value="P:proteolysis"/>
    <property type="evidence" value="ECO:0007669"/>
    <property type="project" value="UniProtKB-KW"/>
</dbReference>
<dbReference type="EMBL" id="MFAM01000032">
    <property type="protein sequence ID" value="OGD78890.1"/>
    <property type="molecule type" value="Genomic_DNA"/>
</dbReference>
<protein>
    <recommendedName>
        <fullName evidence="14">Peptidase M50 domain-containing protein</fullName>
    </recommendedName>
</protein>
<feature type="domain" description="Peptidase M50" evidence="14">
    <location>
        <begin position="9"/>
        <end position="115"/>
    </location>
</feature>
<dbReference type="InterPro" id="IPR044537">
    <property type="entry name" value="Rip2-like"/>
</dbReference>
<organism evidence="15 16">
    <name type="scientific">Candidatus Collierbacteria bacterium RIFOXYB1_FULL_49_13</name>
    <dbReference type="NCBI Taxonomy" id="1817728"/>
    <lineage>
        <taxon>Bacteria</taxon>
        <taxon>Candidatus Collieribacteriota</taxon>
    </lineage>
</organism>
<gene>
    <name evidence="15" type="ORF">A2368_01665</name>
</gene>
<keyword evidence="9" id="KW-0862">Zinc</keyword>
<evidence type="ECO:0000256" key="7">
    <source>
        <dbReference type="ARBA" id="ARBA00022723"/>
    </source>
</evidence>
<accession>A0A1F5FH22</accession>
<feature type="transmembrane region" description="Helical" evidence="13">
    <location>
        <begin position="90"/>
        <end position="111"/>
    </location>
</feature>